<accession>A0A0E9R7Z9</accession>
<reference evidence="1" key="1">
    <citation type="submission" date="2014-11" db="EMBL/GenBank/DDBJ databases">
        <authorList>
            <person name="Amaro Gonzalez C."/>
        </authorList>
    </citation>
    <scope>NUCLEOTIDE SEQUENCE</scope>
</reference>
<protein>
    <submittedName>
        <fullName evidence="1">Uncharacterized protein</fullName>
    </submittedName>
</protein>
<reference evidence="1" key="2">
    <citation type="journal article" date="2015" name="Fish Shellfish Immunol.">
        <title>Early steps in the European eel (Anguilla anguilla)-Vibrio vulnificus interaction in the gills: Role of the RtxA13 toxin.</title>
        <authorList>
            <person name="Callol A."/>
            <person name="Pajuelo D."/>
            <person name="Ebbesson L."/>
            <person name="Teles M."/>
            <person name="MacKenzie S."/>
            <person name="Amaro C."/>
        </authorList>
    </citation>
    <scope>NUCLEOTIDE SEQUENCE</scope>
</reference>
<proteinExistence type="predicted"/>
<dbReference type="AlphaFoldDB" id="A0A0E9R7Z9"/>
<sequence length="26" mass="3270">MRKNVLDFMISCFVYHIQHNAWMRKT</sequence>
<evidence type="ECO:0000313" key="1">
    <source>
        <dbReference type="EMBL" id="JAH24620.1"/>
    </source>
</evidence>
<dbReference type="EMBL" id="GBXM01083957">
    <property type="protein sequence ID" value="JAH24620.1"/>
    <property type="molecule type" value="Transcribed_RNA"/>
</dbReference>
<organism evidence="1">
    <name type="scientific">Anguilla anguilla</name>
    <name type="common">European freshwater eel</name>
    <name type="synonym">Muraena anguilla</name>
    <dbReference type="NCBI Taxonomy" id="7936"/>
    <lineage>
        <taxon>Eukaryota</taxon>
        <taxon>Metazoa</taxon>
        <taxon>Chordata</taxon>
        <taxon>Craniata</taxon>
        <taxon>Vertebrata</taxon>
        <taxon>Euteleostomi</taxon>
        <taxon>Actinopterygii</taxon>
        <taxon>Neopterygii</taxon>
        <taxon>Teleostei</taxon>
        <taxon>Anguilliformes</taxon>
        <taxon>Anguillidae</taxon>
        <taxon>Anguilla</taxon>
    </lineage>
</organism>
<name>A0A0E9R7Z9_ANGAN</name>